<evidence type="ECO:0000313" key="7">
    <source>
        <dbReference type="EMBL" id="CAD7234648.1"/>
    </source>
</evidence>
<comment type="caution">
    <text evidence="5">Lacks conserved residue(s) required for the propagation of feature annotation.</text>
</comment>
<dbReference type="InterPro" id="IPR001678">
    <property type="entry name" value="MeTrfase_RsmB-F_NOP2_dom"/>
</dbReference>
<feature type="non-terminal residue" evidence="7">
    <location>
        <position position="1"/>
    </location>
</feature>
<protein>
    <submittedName>
        <fullName evidence="7">Uncharacterized protein</fullName>
    </submittedName>
</protein>
<feature type="binding site" evidence="5">
    <location>
        <position position="60"/>
    </location>
    <ligand>
        <name>S-adenosyl-L-methionine</name>
        <dbReference type="ChEBI" id="CHEBI:59789"/>
    </ligand>
</feature>
<evidence type="ECO:0000256" key="6">
    <source>
        <dbReference type="SAM" id="MobiDB-lite"/>
    </source>
</evidence>
<feature type="binding site" evidence="5">
    <location>
        <position position="9"/>
    </location>
    <ligand>
        <name>S-adenosyl-L-methionine</name>
        <dbReference type="ChEBI" id="CHEBI:59789"/>
    </ligand>
</feature>
<dbReference type="PANTHER" id="PTHR22807">
    <property type="entry name" value="NOP2 YEAST -RELATED NOL1/NOP2/FMU SUN DOMAIN-CONTAINING"/>
    <property type="match status" value="1"/>
</dbReference>
<dbReference type="SUPFAM" id="SSF53335">
    <property type="entry name" value="S-adenosyl-L-methionine-dependent methyltransferases"/>
    <property type="match status" value="1"/>
</dbReference>
<feature type="non-terminal residue" evidence="7">
    <location>
        <position position="445"/>
    </location>
</feature>
<sequence length="445" mass="49389">HSRSLVAIDRDTTRAETLRELVSKSTSNPDLVEVRVQDFLALDPESKSDPAAQAEYILLDPSCSGSGIARREHHLLDEKPGATRLWDLSAFQFKALLHALSFPRVKRVVYSTCSIHVQENEAVVRDVLQKVGAQSEDQWKIELVPAWPEECAHGRGQEGLEECIRACPNKICAMVLEKTRCGQRTGKTSGEVDEEALLTEAGERGSKKKKKGVVEESKSPEDQGNARRKKKKKEVKPSDEPSEEAPDQKKEKKEKREKETAHPFQALLESGDITIPEVFFEPTGQGFEGGGTVSQFSHRVTGALDISDPAIQTLSQDDTWGIPSEDEEPSEQFLLLSSENALHFCSHLCVKSAVPVADPSGYSLYSVAEGLQNTHETSVDISALEEPFEKDDQWNDGKGMQQIPQERNISSCERQQIPQKRNNSFFVDADGVNAAESKPVDLQER</sequence>
<keyword evidence="3 5" id="KW-0949">S-adenosyl-L-methionine</keyword>
<keyword evidence="2 5" id="KW-0808">Transferase</keyword>
<dbReference type="GO" id="GO:0003723">
    <property type="term" value="F:RNA binding"/>
    <property type="evidence" value="ECO:0007669"/>
    <property type="project" value="UniProtKB-UniRule"/>
</dbReference>
<dbReference type="AlphaFoldDB" id="A0A7R8WT79"/>
<feature type="compositionally biased region" description="Basic and acidic residues" evidence="6">
    <location>
        <begin position="212"/>
        <end position="225"/>
    </location>
</feature>
<reference evidence="7" key="1">
    <citation type="submission" date="2020-11" db="EMBL/GenBank/DDBJ databases">
        <authorList>
            <person name="Tran Van P."/>
        </authorList>
    </citation>
    <scope>NUCLEOTIDE SEQUENCE</scope>
</reference>
<feature type="binding site" evidence="5">
    <location>
        <position position="38"/>
    </location>
    <ligand>
        <name>S-adenosyl-L-methionine</name>
        <dbReference type="ChEBI" id="CHEBI:59789"/>
    </ligand>
</feature>
<dbReference type="GO" id="GO:0005730">
    <property type="term" value="C:nucleolus"/>
    <property type="evidence" value="ECO:0007669"/>
    <property type="project" value="TreeGrafter"/>
</dbReference>
<keyword evidence="1 5" id="KW-0489">Methyltransferase</keyword>
<dbReference type="PANTHER" id="PTHR22807:SF4">
    <property type="entry name" value="28S RRNA (CYTOSINE-C(5))-METHYLTRANSFERASE"/>
    <property type="match status" value="1"/>
</dbReference>
<gene>
    <name evidence="7" type="ORF">CTOB1V02_LOCUS12464</name>
</gene>
<name>A0A7R8WT79_9CRUS</name>
<dbReference type="GO" id="GO:0008173">
    <property type="term" value="F:RNA methyltransferase activity"/>
    <property type="evidence" value="ECO:0007669"/>
    <property type="project" value="InterPro"/>
</dbReference>
<evidence type="ECO:0000256" key="2">
    <source>
        <dbReference type="ARBA" id="ARBA00022679"/>
    </source>
</evidence>
<organism evidence="7">
    <name type="scientific">Cyprideis torosa</name>
    <dbReference type="NCBI Taxonomy" id="163714"/>
    <lineage>
        <taxon>Eukaryota</taxon>
        <taxon>Metazoa</taxon>
        <taxon>Ecdysozoa</taxon>
        <taxon>Arthropoda</taxon>
        <taxon>Crustacea</taxon>
        <taxon>Oligostraca</taxon>
        <taxon>Ostracoda</taxon>
        <taxon>Podocopa</taxon>
        <taxon>Podocopida</taxon>
        <taxon>Cytherocopina</taxon>
        <taxon>Cytheroidea</taxon>
        <taxon>Cytherideidae</taxon>
        <taxon>Cyprideis</taxon>
    </lineage>
</organism>
<proteinExistence type="inferred from homology"/>
<dbReference type="InterPro" id="IPR049560">
    <property type="entry name" value="MeTrfase_RsmB-F_NOP2_cat"/>
</dbReference>
<feature type="active site" description="Nucleophile" evidence="5">
    <location>
        <position position="113"/>
    </location>
</feature>
<evidence type="ECO:0000256" key="1">
    <source>
        <dbReference type="ARBA" id="ARBA00022603"/>
    </source>
</evidence>
<accession>A0A7R8WT79</accession>
<dbReference type="EMBL" id="OB669367">
    <property type="protein sequence ID" value="CAD7234648.1"/>
    <property type="molecule type" value="Genomic_DNA"/>
</dbReference>
<dbReference type="Pfam" id="PF01189">
    <property type="entry name" value="Methyltr_RsmB-F"/>
    <property type="match status" value="1"/>
</dbReference>
<feature type="region of interest" description="Disordered" evidence="6">
    <location>
        <begin position="389"/>
        <end position="445"/>
    </location>
</feature>
<evidence type="ECO:0000256" key="5">
    <source>
        <dbReference type="PROSITE-ProRule" id="PRU01023"/>
    </source>
</evidence>
<dbReference type="OrthoDB" id="435282at2759"/>
<feature type="compositionally biased region" description="Basic and acidic residues" evidence="6">
    <location>
        <begin position="246"/>
        <end position="261"/>
    </location>
</feature>
<dbReference type="Gene3D" id="3.40.50.150">
    <property type="entry name" value="Vaccinia Virus protein VP39"/>
    <property type="match status" value="1"/>
</dbReference>
<keyword evidence="4 5" id="KW-0694">RNA-binding</keyword>
<evidence type="ECO:0000256" key="3">
    <source>
        <dbReference type="ARBA" id="ARBA00022691"/>
    </source>
</evidence>
<dbReference type="PROSITE" id="PS51686">
    <property type="entry name" value="SAM_MT_RSMB_NOP"/>
    <property type="match status" value="1"/>
</dbReference>
<evidence type="ECO:0000256" key="4">
    <source>
        <dbReference type="ARBA" id="ARBA00022884"/>
    </source>
</evidence>
<dbReference type="InterPro" id="IPR029063">
    <property type="entry name" value="SAM-dependent_MTases_sf"/>
</dbReference>
<feature type="compositionally biased region" description="Polar residues" evidence="6">
    <location>
        <begin position="402"/>
        <end position="425"/>
    </location>
</feature>
<feature type="region of interest" description="Disordered" evidence="6">
    <location>
        <begin position="183"/>
        <end position="267"/>
    </location>
</feature>
<dbReference type="InterPro" id="IPR023267">
    <property type="entry name" value="RCMT"/>
</dbReference>
<comment type="similarity">
    <text evidence="5">Belongs to the class I-like SAM-binding methyltransferase superfamily. RsmB/NOP family.</text>
</comment>
<dbReference type="GO" id="GO:0070475">
    <property type="term" value="P:rRNA base methylation"/>
    <property type="evidence" value="ECO:0007669"/>
    <property type="project" value="TreeGrafter"/>
</dbReference>